<evidence type="ECO:0000256" key="1">
    <source>
        <dbReference type="ARBA" id="ARBA00022737"/>
    </source>
</evidence>
<dbReference type="EMBL" id="JAVHNR010000001">
    <property type="protein sequence ID" value="KAK6357031.1"/>
    <property type="molecule type" value="Genomic_DNA"/>
</dbReference>
<comment type="caution">
    <text evidence="7">The sequence shown here is derived from an EMBL/GenBank/DDBJ whole genome shotgun (WGS) entry which is preliminary data.</text>
</comment>
<feature type="compositionally biased region" description="Low complexity" evidence="5">
    <location>
        <begin position="295"/>
        <end position="305"/>
    </location>
</feature>
<evidence type="ECO:0000256" key="3">
    <source>
        <dbReference type="PROSITE-ProRule" id="PRU00317"/>
    </source>
</evidence>
<name>A0AAN8RSE5_9PEZI</name>
<accession>A0AAN8RSE5</accession>
<dbReference type="GO" id="GO:0005737">
    <property type="term" value="C:cytoplasm"/>
    <property type="evidence" value="ECO:0007669"/>
    <property type="project" value="TreeGrafter"/>
</dbReference>
<dbReference type="InterPro" id="IPR033133">
    <property type="entry name" value="PUM-HD"/>
</dbReference>
<dbReference type="GO" id="GO:0010608">
    <property type="term" value="P:post-transcriptional regulation of gene expression"/>
    <property type="evidence" value="ECO:0007669"/>
    <property type="project" value="TreeGrafter"/>
</dbReference>
<dbReference type="GO" id="GO:0003730">
    <property type="term" value="F:mRNA 3'-UTR binding"/>
    <property type="evidence" value="ECO:0007669"/>
    <property type="project" value="TreeGrafter"/>
</dbReference>
<dbReference type="CDD" id="cd07920">
    <property type="entry name" value="Pumilio"/>
    <property type="match status" value="1"/>
</dbReference>
<keyword evidence="8" id="KW-1185">Reference proteome</keyword>
<dbReference type="SMART" id="SM00025">
    <property type="entry name" value="Pumilio"/>
    <property type="match status" value="7"/>
</dbReference>
<gene>
    <name evidence="7" type="ORF">TWF718_001362</name>
</gene>
<reference evidence="7 8" key="1">
    <citation type="submission" date="2019-10" db="EMBL/GenBank/DDBJ databases">
        <authorList>
            <person name="Palmer J.M."/>
        </authorList>
    </citation>
    <scope>NUCLEOTIDE SEQUENCE [LARGE SCALE GENOMIC DNA]</scope>
    <source>
        <strain evidence="7 8">TWF718</strain>
    </source>
</reference>
<feature type="repeat" description="Pumilio" evidence="3">
    <location>
        <begin position="447"/>
        <end position="483"/>
    </location>
</feature>
<feature type="compositionally biased region" description="Polar residues" evidence="5">
    <location>
        <begin position="280"/>
        <end position="294"/>
    </location>
</feature>
<dbReference type="PANTHER" id="PTHR12537">
    <property type="entry name" value="RNA BINDING PROTEIN PUMILIO-RELATED"/>
    <property type="match status" value="1"/>
</dbReference>
<dbReference type="InterPro" id="IPR011989">
    <property type="entry name" value="ARM-like"/>
</dbReference>
<evidence type="ECO:0000256" key="2">
    <source>
        <dbReference type="ARBA" id="ARBA00024893"/>
    </source>
</evidence>
<protein>
    <recommendedName>
        <fullName evidence="6">PUM-HD domain-containing protein</fullName>
    </recommendedName>
</protein>
<evidence type="ECO:0000259" key="6">
    <source>
        <dbReference type="PROSITE" id="PS50303"/>
    </source>
</evidence>
<evidence type="ECO:0000313" key="8">
    <source>
        <dbReference type="Proteomes" id="UP001313282"/>
    </source>
</evidence>
<dbReference type="PROSITE" id="PS50302">
    <property type="entry name" value="PUM"/>
    <property type="match status" value="2"/>
</dbReference>
<keyword evidence="1" id="KW-0677">Repeat</keyword>
<evidence type="ECO:0000256" key="4">
    <source>
        <dbReference type="SAM" id="Coils"/>
    </source>
</evidence>
<feature type="repeat" description="Pumilio" evidence="3">
    <location>
        <begin position="595"/>
        <end position="632"/>
    </location>
</feature>
<dbReference type="InterPro" id="IPR016024">
    <property type="entry name" value="ARM-type_fold"/>
</dbReference>
<dbReference type="SUPFAM" id="SSF48371">
    <property type="entry name" value="ARM repeat"/>
    <property type="match status" value="1"/>
</dbReference>
<proteinExistence type="predicted"/>
<dbReference type="InterPro" id="IPR033712">
    <property type="entry name" value="Pumilio_RNA-bd"/>
</dbReference>
<evidence type="ECO:0000313" key="7">
    <source>
        <dbReference type="EMBL" id="KAK6357031.1"/>
    </source>
</evidence>
<dbReference type="AlphaFoldDB" id="A0AAN8RSE5"/>
<feature type="coiled-coil region" evidence="4">
    <location>
        <begin position="58"/>
        <end position="92"/>
    </location>
</feature>
<sequence>MPWLGPSPDGDPVERQTLHLQALNTSIIPLESPGNPHDVRTVMDESDRSRKVQRPEDLDSLLARLEVQEQIIQEQKMELASKQKEVTDLRLVSDKPGNMQSGSVNMNRDYASTFDGRRGGLSNSPANRVGLYESGDDDFIQEQVNKHTFAQAVDADFYNDEGVSLQLPNDGGNNPPNIFHHHSPLPRGQGYSSSPMWDQKQKPVPTGSNGLLAPPYWQGNPSQGYNRPASDQEPAQDWKGGSNDYRRGASAPGSSGGFLTTPIRQGFSPSPLSPPFVPNGSATSWNSAPGQNTPSSSMNSMSLSSGYGGSMPYTGGYPQPSNGEYSSGFRGNHNNWPKSSNSSPTQPLGANLYGNSTESPNWKRLMERGVACDWGYLVDRVVMQNDQGASVFLQHKLKDFDHPEHKVEIINAIVDKAFPLMTNRFGNFLVQRCFEYGEPYHVEAMMKLIKNRVVQLSMDAFGCHVIQRALDTVPEPFKVMIIQELLHRIPETVMHRYACHVWQKLFEVRWVGNPPQIMKFMNEALAGMWPEIAMGETGSLVVQNIFENCLEEDKRPCVNEVLANLDMIARGQFGNWCIQHICEHGAPRDQSLALDMVLHNAVEYSMDQYASKVVEKCLKSSVAPGFLERYLERVCEGRPDRPRLPIIDIASDQYGNYLIQLILGTAPMHQREFVAGHIRKHMVSLRGSKFGSRVGMLCINNNYANYTGQQGPNPNRGGHGSGHGGQHHLHSGGNGHRNHWKGYR</sequence>
<dbReference type="Gene3D" id="1.25.10.10">
    <property type="entry name" value="Leucine-rich Repeat Variant"/>
    <property type="match status" value="1"/>
</dbReference>
<dbReference type="PANTHER" id="PTHR12537:SF48">
    <property type="entry name" value="MEIOTIC COILED-COIL PROTEIN 2"/>
    <property type="match status" value="1"/>
</dbReference>
<keyword evidence="4" id="KW-0175">Coiled coil</keyword>
<organism evidence="7 8">
    <name type="scientific">Orbilia javanica</name>
    <dbReference type="NCBI Taxonomy" id="47235"/>
    <lineage>
        <taxon>Eukaryota</taxon>
        <taxon>Fungi</taxon>
        <taxon>Dikarya</taxon>
        <taxon>Ascomycota</taxon>
        <taxon>Pezizomycotina</taxon>
        <taxon>Orbiliomycetes</taxon>
        <taxon>Orbiliales</taxon>
        <taxon>Orbiliaceae</taxon>
        <taxon>Orbilia</taxon>
    </lineage>
</organism>
<feature type="compositionally biased region" description="Basic residues" evidence="5">
    <location>
        <begin position="725"/>
        <end position="744"/>
    </location>
</feature>
<feature type="region of interest" description="Disordered" evidence="5">
    <location>
        <begin position="708"/>
        <end position="744"/>
    </location>
</feature>
<dbReference type="InterPro" id="IPR001313">
    <property type="entry name" value="Pumilio_RNA-bd_rpt"/>
</dbReference>
<evidence type="ECO:0000256" key="5">
    <source>
        <dbReference type="SAM" id="MobiDB-lite"/>
    </source>
</evidence>
<feature type="compositionally biased region" description="Polar residues" evidence="5">
    <location>
        <begin position="332"/>
        <end position="350"/>
    </location>
</feature>
<dbReference type="PROSITE" id="PS50303">
    <property type="entry name" value="PUM_HD"/>
    <property type="match status" value="1"/>
</dbReference>
<dbReference type="Pfam" id="PF00806">
    <property type="entry name" value="PUF"/>
    <property type="match status" value="7"/>
</dbReference>
<feature type="domain" description="PUM-HD" evidence="6">
    <location>
        <begin position="348"/>
        <end position="702"/>
    </location>
</feature>
<dbReference type="Proteomes" id="UP001313282">
    <property type="component" value="Unassembled WGS sequence"/>
</dbReference>
<comment type="function">
    <text evidence="2">RNA-binding nucleolar protein required for pre-rRNA processing. Involved in production of 18S rRNA and assembly of small ribosomal subunit.</text>
</comment>
<feature type="region of interest" description="Disordered" evidence="5">
    <location>
        <begin position="163"/>
        <end position="350"/>
    </location>
</feature>